<evidence type="ECO:0000313" key="2">
    <source>
        <dbReference type="EMBL" id="PQA87783.1"/>
    </source>
</evidence>
<dbReference type="AlphaFoldDB" id="A0A2S7K5K3"/>
<comment type="caution">
    <text evidence="2">The sequence shown here is derived from an EMBL/GenBank/DDBJ whole genome shotgun (WGS) entry which is preliminary data.</text>
</comment>
<accession>A0A2S7K5K3</accession>
<evidence type="ECO:0000313" key="3">
    <source>
        <dbReference type="Proteomes" id="UP000239504"/>
    </source>
</evidence>
<keyword evidence="1" id="KW-0812">Transmembrane</keyword>
<sequence length="77" mass="8428">MRVLKSILFAGFWALLAGGVFDVINVAVKVGLDGKTLFSSVCLLNGPKNGCGGVLLFYFIMFAVFLFVGVLRFHRKK</sequence>
<protein>
    <submittedName>
        <fullName evidence="2">Uncharacterized protein</fullName>
    </submittedName>
</protein>
<keyword evidence="1" id="KW-1133">Transmembrane helix</keyword>
<keyword evidence="3" id="KW-1185">Reference proteome</keyword>
<gene>
    <name evidence="2" type="ORF">CW354_05340</name>
</gene>
<feature type="transmembrane region" description="Helical" evidence="1">
    <location>
        <begin position="52"/>
        <end position="73"/>
    </location>
</feature>
<feature type="transmembrane region" description="Helical" evidence="1">
    <location>
        <begin position="7"/>
        <end position="32"/>
    </location>
</feature>
<evidence type="ECO:0000256" key="1">
    <source>
        <dbReference type="SAM" id="Phobius"/>
    </source>
</evidence>
<dbReference type="Proteomes" id="UP000239504">
    <property type="component" value="Unassembled WGS sequence"/>
</dbReference>
<dbReference type="EMBL" id="PJCH01000005">
    <property type="protein sequence ID" value="PQA87783.1"/>
    <property type="molecule type" value="Genomic_DNA"/>
</dbReference>
<name>A0A2S7K5K3_9PROT</name>
<keyword evidence="1" id="KW-0472">Membrane</keyword>
<proteinExistence type="predicted"/>
<organism evidence="2 3">
    <name type="scientific">Hyphococcus luteus</name>
    <dbReference type="NCBI Taxonomy" id="2058213"/>
    <lineage>
        <taxon>Bacteria</taxon>
        <taxon>Pseudomonadati</taxon>
        <taxon>Pseudomonadota</taxon>
        <taxon>Alphaproteobacteria</taxon>
        <taxon>Parvularculales</taxon>
        <taxon>Parvularculaceae</taxon>
        <taxon>Hyphococcus</taxon>
    </lineage>
</organism>
<reference evidence="2 3" key="1">
    <citation type="submission" date="2017-12" db="EMBL/GenBank/DDBJ databases">
        <authorList>
            <person name="Hurst M.R.H."/>
        </authorList>
    </citation>
    <scope>NUCLEOTIDE SEQUENCE [LARGE SCALE GENOMIC DNA]</scope>
    <source>
        <strain evidence="2 3">SY-3-19</strain>
    </source>
</reference>